<evidence type="ECO:0000313" key="9">
    <source>
        <dbReference type="EMBL" id="GAA1947544.1"/>
    </source>
</evidence>
<feature type="transmembrane region" description="Helical" evidence="7">
    <location>
        <begin position="427"/>
        <end position="449"/>
    </location>
</feature>
<evidence type="ECO:0000256" key="6">
    <source>
        <dbReference type="ARBA" id="ARBA00023136"/>
    </source>
</evidence>
<evidence type="ECO:0000256" key="2">
    <source>
        <dbReference type="ARBA" id="ARBA00022448"/>
    </source>
</evidence>
<comment type="caution">
    <text evidence="9">The sequence shown here is derived from an EMBL/GenBank/DDBJ whole genome shotgun (WGS) entry which is preliminary data.</text>
</comment>
<dbReference type="InterPro" id="IPR011701">
    <property type="entry name" value="MFS"/>
</dbReference>
<keyword evidence="4 7" id="KW-0812">Transmembrane</keyword>
<dbReference type="PROSITE" id="PS50850">
    <property type="entry name" value="MFS"/>
    <property type="match status" value="1"/>
</dbReference>
<feature type="transmembrane region" description="Helical" evidence="7">
    <location>
        <begin position="173"/>
        <end position="192"/>
    </location>
</feature>
<dbReference type="PANTHER" id="PTHR42718">
    <property type="entry name" value="MAJOR FACILITATOR SUPERFAMILY MULTIDRUG TRANSPORTER MFSC"/>
    <property type="match status" value="1"/>
</dbReference>
<dbReference type="InterPro" id="IPR036259">
    <property type="entry name" value="MFS_trans_sf"/>
</dbReference>
<feature type="transmembrane region" description="Helical" evidence="7">
    <location>
        <begin position="204"/>
        <end position="222"/>
    </location>
</feature>
<dbReference type="PANTHER" id="PTHR42718:SF46">
    <property type="entry name" value="BLR6921 PROTEIN"/>
    <property type="match status" value="1"/>
</dbReference>
<dbReference type="RefSeq" id="WP_344414844.1">
    <property type="nucleotide sequence ID" value="NZ_BAAANN010000004.1"/>
</dbReference>
<feature type="domain" description="Major facilitator superfamily (MFS) profile" evidence="8">
    <location>
        <begin position="17"/>
        <end position="453"/>
    </location>
</feature>
<evidence type="ECO:0000313" key="10">
    <source>
        <dbReference type="Proteomes" id="UP001501116"/>
    </source>
</evidence>
<evidence type="ECO:0000256" key="4">
    <source>
        <dbReference type="ARBA" id="ARBA00022692"/>
    </source>
</evidence>
<feature type="transmembrane region" description="Helical" evidence="7">
    <location>
        <begin position="145"/>
        <end position="167"/>
    </location>
</feature>
<feature type="transmembrane region" description="Helical" evidence="7">
    <location>
        <begin position="52"/>
        <end position="71"/>
    </location>
</feature>
<dbReference type="InterPro" id="IPR020846">
    <property type="entry name" value="MFS_dom"/>
</dbReference>
<dbReference type="Proteomes" id="UP001501116">
    <property type="component" value="Unassembled WGS sequence"/>
</dbReference>
<sequence length="463" mass="47974">MSTKSTLEPIPRSAWYASAVIALGGFVANMDGPIVSIGLETLRHDLGVALDGVQWVVTGYLLGLSAALPVTPWLVRRFGAGRLWLLSLVAFLVLSAACALSPTLPALIAARVLQAIAGGVMVASGQTVIGIVVGPARMGRLMGTLGIVVGAAPLVGPSLGGLLLAHFRWPSLFWVNLPIGLVAVLLGLRLVPPGERGATARLDHRGLALATVSVPMLVYALTELGAVRTASAPPHWALLALSLVLGAVFVRRSRRVPNPVLALRLFRVRAISLALSSVLLSSAAMYGAIVLLPLWLQIRLGHGAASTGLLLVPLGLGTSLVMIVAGRLTDRYGGARIAVAGTSLVLLSTLPFLWFGGTPSMFLVQVLLFVRGVGLGLSMMPTSVVAYTRVSPDDLGDATVLTNIGMRIGGAVGGALVVIPLSRALEFGWAFAVLAGLSVAAVAVTAALLRVPHHETTTERIGK</sequence>
<evidence type="ECO:0000259" key="8">
    <source>
        <dbReference type="PROSITE" id="PS50850"/>
    </source>
</evidence>
<dbReference type="Pfam" id="PF07690">
    <property type="entry name" value="MFS_1"/>
    <property type="match status" value="1"/>
</dbReference>
<keyword evidence="6 7" id="KW-0472">Membrane</keyword>
<keyword evidence="10" id="KW-1185">Reference proteome</keyword>
<feature type="transmembrane region" description="Helical" evidence="7">
    <location>
        <begin position="234"/>
        <end position="250"/>
    </location>
</feature>
<feature type="transmembrane region" description="Helical" evidence="7">
    <location>
        <begin position="14"/>
        <end position="32"/>
    </location>
</feature>
<organism evidence="9 10">
    <name type="scientific">Amycolatopsis minnesotensis</name>
    <dbReference type="NCBI Taxonomy" id="337894"/>
    <lineage>
        <taxon>Bacteria</taxon>
        <taxon>Bacillati</taxon>
        <taxon>Actinomycetota</taxon>
        <taxon>Actinomycetes</taxon>
        <taxon>Pseudonocardiales</taxon>
        <taxon>Pseudonocardiaceae</taxon>
        <taxon>Amycolatopsis</taxon>
    </lineage>
</organism>
<dbReference type="Gene3D" id="1.20.1250.20">
    <property type="entry name" value="MFS general substrate transporter like domains"/>
    <property type="match status" value="2"/>
</dbReference>
<proteinExistence type="predicted"/>
<keyword evidence="5 7" id="KW-1133">Transmembrane helix</keyword>
<keyword evidence="3" id="KW-1003">Cell membrane</keyword>
<evidence type="ECO:0000256" key="7">
    <source>
        <dbReference type="SAM" id="Phobius"/>
    </source>
</evidence>
<dbReference type="EMBL" id="BAAANN010000004">
    <property type="protein sequence ID" value="GAA1947544.1"/>
    <property type="molecule type" value="Genomic_DNA"/>
</dbReference>
<accession>A0ABP5BL26</accession>
<feature type="transmembrane region" description="Helical" evidence="7">
    <location>
        <begin position="108"/>
        <end position="133"/>
    </location>
</feature>
<evidence type="ECO:0000256" key="1">
    <source>
        <dbReference type="ARBA" id="ARBA00004651"/>
    </source>
</evidence>
<dbReference type="NCBIfam" id="TIGR00711">
    <property type="entry name" value="efflux_EmrB"/>
    <property type="match status" value="1"/>
</dbReference>
<feature type="transmembrane region" description="Helical" evidence="7">
    <location>
        <begin position="83"/>
        <end position="102"/>
    </location>
</feature>
<reference evidence="10" key="1">
    <citation type="journal article" date="2019" name="Int. J. Syst. Evol. Microbiol.">
        <title>The Global Catalogue of Microorganisms (GCM) 10K type strain sequencing project: providing services to taxonomists for standard genome sequencing and annotation.</title>
        <authorList>
            <consortium name="The Broad Institute Genomics Platform"/>
            <consortium name="The Broad Institute Genome Sequencing Center for Infectious Disease"/>
            <person name="Wu L."/>
            <person name="Ma J."/>
        </authorList>
    </citation>
    <scope>NUCLEOTIDE SEQUENCE [LARGE SCALE GENOMIC DNA]</scope>
    <source>
        <strain evidence="10">JCM 14545</strain>
    </source>
</reference>
<feature type="transmembrane region" description="Helical" evidence="7">
    <location>
        <begin position="271"/>
        <end position="296"/>
    </location>
</feature>
<protein>
    <submittedName>
        <fullName evidence="9">MDR family MFS transporter</fullName>
    </submittedName>
</protein>
<feature type="transmembrane region" description="Helical" evidence="7">
    <location>
        <begin position="400"/>
        <end position="421"/>
    </location>
</feature>
<feature type="transmembrane region" description="Helical" evidence="7">
    <location>
        <begin position="337"/>
        <end position="356"/>
    </location>
</feature>
<comment type="subcellular location">
    <subcellularLocation>
        <location evidence="1">Cell membrane</location>
        <topology evidence="1">Multi-pass membrane protein</topology>
    </subcellularLocation>
</comment>
<dbReference type="SUPFAM" id="SSF103473">
    <property type="entry name" value="MFS general substrate transporter"/>
    <property type="match status" value="1"/>
</dbReference>
<feature type="transmembrane region" description="Helical" evidence="7">
    <location>
        <begin position="362"/>
        <end position="388"/>
    </location>
</feature>
<name>A0ABP5BL26_9PSEU</name>
<evidence type="ECO:0000256" key="5">
    <source>
        <dbReference type="ARBA" id="ARBA00022989"/>
    </source>
</evidence>
<gene>
    <name evidence="9" type="ORF">GCM10009754_14700</name>
</gene>
<feature type="transmembrane region" description="Helical" evidence="7">
    <location>
        <begin position="302"/>
        <end position="325"/>
    </location>
</feature>
<evidence type="ECO:0000256" key="3">
    <source>
        <dbReference type="ARBA" id="ARBA00022475"/>
    </source>
</evidence>
<dbReference type="InterPro" id="IPR004638">
    <property type="entry name" value="EmrB-like"/>
</dbReference>
<keyword evidence="2" id="KW-0813">Transport</keyword>